<organism evidence="1 2">
    <name type="scientific">Catharanthus roseus</name>
    <name type="common">Madagascar periwinkle</name>
    <name type="synonym">Vinca rosea</name>
    <dbReference type="NCBI Taxonomy" id="4058"/>
    <lineage>
        <taxon>Eukaryota</taxon>
        <taxon>Viridiplantae</taxon>
        <taxon>Streptophyta</taxon>
        <taxon>Embryophyta</taxon>
        <taxon>Tracheophyta</taxon>
        <taxon>Spermatophyta</taxon>
        <taxon>Magnoliopsida</taxon>
        <taxon>eudicotyledons</taxon>
        <taxon>Gunneridae</taxon>
        <taxon>Pentapetalae</taxon>
        <taxon>asterids</taxon>
        <taxon>lamiids</taxon>
        <taxon>Gentianales</taxon>
        <taxon>Apocynaceae</taxon>
        <taxon>Rauvolfioideae</taxon>
        <taxon>Vinceae</taxon>
        <taxon>Catharanthinae</taxon>
        <taxon>Catharanthus</taxon>
    </lineage>
</organism>
<name>A0ACC0CBW1_CATRO</name>
<protein>
    <submittedName>
        <fullName evidence="1">Uncharacterized protein</fullName>
    </submittedName>
</protein>
<dbReference type="Proteomes" id="UP001060085">
    <property type="component" value="Linkage Group LG01"/>
</dbReference>
<accession>A0ACC0CBW1</accession>
<sequence>MATHHMGSLKTPHRENLSSNSSNSMTSDPQGPQASFVSKVRVIVRVRPFIPEEISRKNGNPISCVSVLDPELESPDEVRVHLKDQDSSRNECYKLDAFFGQEDNSVTKVFQKEVRPLIPRVFRGCNVTIFAYGATGSGKTFTVQGTDELPGLMPLAMTTILSMSYQTQTTVKISYYEVYMDRCYDLLELKENEIAVLDDKDGQIHLKGLAQVHVNSISKFNEVFSCATQRRKVAFTGINDVSSRSHGVLVISVSSPCSDGTGDVIGKLNLIDLAGNEDNRKTGNKGIRLQESAKINQSLFALSNVIHALNNNTPRVPYRESKLTRILQDSLGGTSSALMVACLNPGEYQESVHTVKLAARSRHISNFVSSAQKRDTPKAKIDMEAKLRAWLESKGKTKSAQRINGFGSPLTSKTPNCASFKKKSTEFWSSAKPKIVSNSGSSYSAKRIAQPARRNLFNNGSALDSAMEDLDLAAKRTIKEESEVPLNMVVLKSNVFVPAAAAEEEMSTVKCCMTLSQANDKIKTLSSPSRNVLSPVNCNIKSRDKSSGIEDQTNLCLDAPKTPKTPFLPDGAENNNFEGTKTPLDRFHSRSSNFKSSLVHEYVEFLNTANREELLELKGIGQKMAEYIIELRETSPLKSLNDLEKLGLSWKQVHNMFTRAATGVLRSNTLF</sequence>
<reference evidence="2" key="1">
    <citation type="journal article" date="2023" name="Nat. Plants">
        <title>Single-cell RNA sequencing provides a high-resolution roadmap for understanding the multicellular compartmentation of specialized metabolism.</title>
        <authorList>
            <person name="Sun S."/>
            <person name="Shen X."/>
            <person name="Li Y."/>
            <person name="Li Y."/>
            <person name="Wang S."/>
            <person name="Li R."/>
            <person name="Zhang H."/>
            <person name="Shen G."/>
            <person name="Guo B."/>
            <person name="Wei J."/>
            <person name="Xu J."/>
            <person name="St-Pierre B."/>
            <person name="Chen S."/>
            <person name="Sun C."/>
        </authorList>
    </citation>
    <scope>NUCLEOTIDE SEQUENCE [LARGE SCALE GENOMIC DNA]</scope>
</reference>
<dbReference type="EMBL" id="CM044701">
    <property type="protein sequence ID" value="KAI5682374.1"/>
    <property type="molecule type" value="Genomic_DNA"/>
</dbReference>
<evidence type="ECO:0000313" key="2">
    <source>
        <dbReference type="Proteomes" id="UP001060085"/>
    </source>
</evidence>
<proteinExistence type="predicted"/>
<gene>
    <name evidence="1" type="ORF">M9H77_03602</name>
</gene>
<keyword evidence="2" id="KW-1185">Reference proteome</keyword>
<comment type="caution">
    <text evidence="1">The sequence shown here is derived from an EMBL/GenBank/DDBJ whole genome shotgun (WGS) entry which is preliminary data.</text>
</comment>
<evidence type="ECO:0000313" key="1">
    <source>
        <dbReference type="EMBL" id="KAI5682374.1"/>
    </source>
</evidence>